<evidence type="ECO:0000256" key="5">
    <source>
        <dbReference type="ARBA" id="ARBA00022927"/>
    </source>
</evidence>
<feature type="transmembrane region" description="Helical" evidence="9">
    <location>
        <begin position="136"/>
        <end position="157"/>
    </location>
</feature>
<reference evidence="10 11" key="1">
    <citation type="submission" date="2016-07" db="EMBL/GenBank/DDBJ databases">
        <title>Pervasive Adenine N6-methylation of Active Genes in Fungi.</title>
        <authorList>
            <consortium name="DOE Joint Genome Institute"/>
            <person name="Mondo S.J."/>
            <person name="Dannebaum R.O."/>
            <person name="Kuo R.C."/>
            <person name="Labutti K."/>
            <person name="Haridas S."/>
            <person name="Kuo A."/>
            <person name="Salamov A."/>
            <person name="Ahrendt S.R."/>
            <person name="Lipzen A."/>
            <person name="Sullivan W."/>
            <person name="Andreopoulos W.B."/>
            <person name="Clum A."/>
            <person name="Lindquist E."/>
            <person name="Daum C."/>
            <person name="Ramamoorthy G.K."/>
            <person name="Gryganskyi A."/>
            <person name="Culley D."/>
            <person name="Magnuson J.K."/>
            <person name="James T.Y."/>
            <person name="O'Malley M.A."/>
            <person name="Stajich J.E."/>
            <person name="Spatafora J.W."/>
            <person name="Visel A."/>
            <person name="Grigoriev I.V."/>
        </authorList>
    </citation>
    <scope>NUCLEOTIDE SEQUENCE [LARGE SCALE GENOMIC DNA]</scope>
    <source>
        <strain evidence="10 11">68-887.2</strain>
    </source>
</reference>
<organism evidence="10 11">
    <name type="scientific">Naematelia encephala</name>
    <dbReference type="NCBI Taxonomy" id="71784"/>
    <lineage>
        <taxon>Eukaryota</taxon>
        <taxon>Fungi</taxon>
        <taxon>Dikarya</taxon>
        <taxon>Basidiomycota</taxon>
        <taxon>Agaricomycotina</taxon>
        <taxon>Tremellomycetes</taxon>
        <taxon>Tremellales</taxon>
        <taxon>Naemateliaceae</taxon>
        <taxon>Naematelia</taxon>
    </lineage>
</organism>
<keyword evidence="6 9" id="KW-1133">Transmembrane helix</keyword>
<comment type="caution">
    <text evidence="10">The sequence shown here is derived from an EMBL/GenBank/DDBJ whole genome shotgun (WGS) entry which is preliminary data.</text>
</comment>
<dbReference type="Pfam" id="PF09801">
    <property type="entry name" value="SYS1"/>
    <property type="match status" value="1"/>
</dbReference>
<dbReference type="GO" id="GO:0006895">
    <property type="term" value="P:Golgi to endosome transport"/>
    <property type="evidence" value="ECO:0007669"/>
    <property type="project" value="TreeGrafter"/>
</dbReference>
<keyword evidence="3" id="KW-0813">Transport</keyword>
<dbReference type="GO" id="GO:0043001">
    <property type="term" value="P:Golgi to plasma membrane protein transport"/>
    <property type="evidence" value="ECO:0007669"/>
    <property type="project" value="TreeGrafter"/>
</dbReference>
<proteinExistence type="inferred from homology"/>
<feature type="transmembrane region" description="Helical" evidence="9">
    <location>
        <begin position="189"/>
        <end position="207"/>
    </location>
</feature>
<keyword evidence="4 9" id="KW-0812">Transmembrane</keyword>
<keyword evidence="7" id="KW-0333">Golgi apparatus</keyword>
<protein>
    <submittedName>
        <fullName evidence="10">Integral membrane protein S linking to the trans Golgi network-domain-containing protein</fullName>
    </submittedName>
</protein>
<accession>A0A1Y2AQ57</accession>
<dbReference type="GO" id="GO:0005802">
    <property type="term" value="C:trans-Golgi network"/>
    <property type="evidence" value="ECO:0007669"/>
    <property type="project" value="TreeGrafter"/>
</dbReference>
<evidence type="ECO:0000256" key="2">
    <source>
        <dbReference type="ARBA" id="ARBA00008160"/>
    </source>
</evidence>
<dbReference type="PANTHER" id="PTHR12952:SF0">
    <property type="entry name" value="PROTEIN SYS1 HOMOLOG"/>
    <property type="match status" value="1"/>
</dbReference>
<name>A0A1Y2AQ57_9TREE</name>
<evidence type="ECO:0000313" key="10">
    <source>
        <dbReference type="EMBL" id="ORY24075.1"/>
    </source>
</evidence>
<keyword evidence="5" id="KW-0653">Protein transport</keyword>
<keyword evidence="8 9" id="KW-0472">Membrane</keyword>
<dbReference type="InParanoid" id="A0A1Y2AQ57"/>
<dbReference type="OrthoDB" id="542931at2759"/>
<dbReference type="GO" id="GO:0034067">
    <property type="term" value="P:protein localization to Golgi apparatus"/>
    <property type="evidence" value="ECO:0007669"/>
    <property type="project" value="TreeGrafter"/>
</dbReference>
<dbReference type="GO" id="GO:0000139">
    <property type="term" value="C:Golgi membrane"/>
    <property type="evidence" value="ECO:0007669"/>
    <property type="project" value="UniProtKB-SubCell"/>
</dbReference>
<dbReference type="AlphaFoldDB" id="A0A1Y2AQ57"/>
<evidence type="ECO:0000256" key="3">
    <source>
        <dbReference type="ARBA" id="ARBA00022448"/>
    </source>
</evidence>
<dbReference type="EMBL" id="MCFC01000072">
    <property type="protein sequence ID" value="ORY24075.1"/>
    <property type="molecule type" value="Genomic_DNA"/>
</dbReference>
<sequence length="242" mass="26832">MRVQGWDPVMIICQIISIQSLHYLALSLLLPPLLTTFTHPSTLQYSGGPATVSHILDWRELASRPTISSSAFQLPDFSLDSAAEGWRKLRGAWAGGKQVGVVEDDQGGIGTGEKAHVGVEDELEALWDFGVDDARGWVIGAAWLVASGFDILPLYYLVRRPTHILDFSLTLTFNHLILTTYYAKSFPTSLFFWVVQALGALLMIVVAEQLCVKREMQTDLDIAWNPSIESVESGEVIELNER</sequence>
<dbReference type="PANTHER" id="PTHR12952">
    <property type="entry name" value="SYS1"/>
    <property type="match status" value="1"/>
</dbReference>
<dbReference type="GO" id="GO:0005829">
    <property type="term" value="C:cytosol"/>
    <property type="evidence" value="ECO:0007669"/>
    <property type="project" value="GOC"/>
</dbReference>
<evidence type="ECO:0000256" key="4">
    <source>
        <dbReference type="ARBA" id="ARBA00022692"/>
    </source>
</evidence>
<evidence type="ECO:0000256" key="9">
    <source>
        <dbReference type="SAM" id="Phobius"/>
    </source>
</evidence>
<gene>
    <name evidence="10" type="ORF">BCR39DRAFT_548017</name>
</gene>
<evidence type="ECO:0000256" key="6">
    <source>
        <dbReference type="ARBA" id="ARBA00022989"/>
    </source>
</evidence>
<evidence type="ECO:0000256" key="8">
    <source>
        <dbReference type="ARBA" id="ARBA00023136"/>
    </source>
</evidence>
<evidence type="ECO:0000313" key="11">
    <source>
        <dbReference type="Proteomes" id="UP000193986"/>
    </source>
</evidence>
<evidence type="ECO:0000256" key="1">
    <source>
        <dbReference type="ARBA" id="ARBA00004653"/>
    </source>
</evidence>
<evidence type="ECO:0000256" key="7">
    <source>
        <dbReference type="ARBA" id="ARBA00023034"/>
    </source>
</evidence>
<dbReference type="Proteomes" id="UP000193986">
    <property type="component" value="Unassembled WGS sequence"/>
</dbReference>
<comment type="subcellular location">
    <subcellularLocation>
        <location evidence="1">Golgi apparatus membrane</location>
        <topology evidence="1">Multi-pass membrane protein</topology>
    </subcellularLocation>
</comment>
<comment type="similarity">
    <text evidence="2">Belongs to the SYS1 family.</text>
</comment>
<dbReference type="STRING" id="71784.A0A1Y2AQ57"/>
<keyword evidence="11" id="KW-1185">Reference proteome</keyword>
<dbReference type="InterPro" id="IPR019185">
    <property type="entry name" value="Integral_membrane_SYS1-rel"/>
</dbReference>